<dbReference type="Gene3D" id="3.30.1330.60">
    <property type="entry name" value="OmpA-like domain"/>
    <property type="match status" value="1"/>
</dbReference>
<dbReference type="InterPro" id="IPR006664">
    <property type="entry name" value="OMP_bac"/>
</dbReference>
<proteinExistence type="inferred from homology"/>
<evidence type="ECO:0000256" key="8">
    <source>
        <dbReference type="ARBA" id="ARBA00023237"/>
    </source>
</evidence>
<evidence type="ECO:0000256" key="1">
    <source>
        <dbReference type="ARBA" id="ARBA00004162"/>
    </source>
</evidence>
<evidence type="ECO:0000256" key="4">
    <source>
        <dbReference type="ARBA" id="ARBA00022475"/>
    </source>
</evidence>
<evidence type="ECO:0000256" key="11">
    <source>
        <dbReference type="SAM" id="Phobius"/>
    </source>
</evidence>
<evidence type="ECO:0000256" key="3">
    <source>
        <dbReference type="ARBA" id="ARBA00008914"/>
    </source>
</evidence>
<feature type="region of interest" description="Disordered" evidence="10">
    <location>
        <begin position="1"/>
        <end position="23"/>
    </location>
</feature>
<dbReference type="InterPro" id="IPR025713">
    <property type="entry name" value="MotB-like_N_dom"/>
</dbReference>
<keyword evidence="14" id="KW-1185">Reference proteome</keyword>
<keyword evidence="5 11" id="KW-0812">Transmembrane</keyword>
<comment type="subcellular location">
    <subcellularLocation>
        <location evidence="1">Cell membrane</location>
        <topology evidence="1">Single-pass membrane protein</topology>
    </subcellularLocation>
    <subcellularLocation>
        <location evidence="2">Cell outer membrane</location>
    </subcellularLocation>
</comment>
<feature type="transmembrane region" description="Helical" evidence="11">
    <location>
        <begin position="30"/>
        <end position="50"/>
    </location>
</feature>
<feature type="domain" description="OmpA-like" evidence="12">
    <location>
        <begin position="162"/>
        <end position="282"/>
    </location>
</feature>
<dbReference type="SUPFAM" id="SSF103088">
    <property type="entry name" value="OmpA-like"/>
    <property type="match status" value="1"/>
</dbReference>
<feature type="compositionally biased region" description="Low complexity" evidence="10">
    <location>
        <begin position="106"/>
        <end position="118"/>
    </location>
</feature>
<evidence type="ECO:0000256" key="10">
    <source>
        <dbReference type="SAM" id="MobiDB-lite"/>
    </source>
</evidence>
<keyword evidence="4" id="KW-1003">Cell membrane</keyword>
<evidence type="ECO:0000259" key="12">
    <source>
        <dbReference type="PROSITE" id="PS51123"/>
    </source>
</evidence>
<dbReference type="PRINTS" id="PR01021">
    <property type="entry name" value="OMPADOMAIN"/>
</dbReference>
<dbReference type="EMBL" id="RJKN01000002">
    <property type="protein sequence ID" value="ROP44829.1"/>
    <property type="molecule type" value="Genomic_DNA"/>
</dbReference>
<evidence type="ECO:0000256" key="7">
    <source>
        <dbReference type="ARBA" id="ARBA00023136"/>
    </source>
</evidence>
<dbReference type="GO" id="GO:0009279">
    <property type="term" value="C:cell outer membrane"/>
    <property type="evidence" value="ECO:0007669"/>
    <property type="project" value="UniProtKB-SubCell"/>
</dbReference>
<dbReference type="Pfam" id="PF13677">
    <property type="entry name" value="MotB_plug"/>
    <property type="match status" value="1"/>
</dbReference>
<reference evidence="13 14" key="1">
    <citation type="journal article" date="2015" name="Stand. Genomic Sci.">
        <title>Genomic Encyclopedia of Bacterial and Archaeal Type Strains, Phase III: the genomes of soil and plant-associated and newly described type strains.</title>
        <authorList>
            <person name="Whitman W.B."/>
            <person name="Woyke T."/>
            <person name="Klenk H.P."/>
            <person name="Zhou Y."/>
            <person name="Lilburn T.G."/>
            <person name="Beck B.J."/>
            <person name="De Vos P."/>
            <person name="Vandamme P."/>
            <person name="Eisen J.A."/>
            <person name="Garrity G."/>
            <person name="Hugenholtz P."/>
            <person name="Kyrpides N.C."/>
        </authorList>
    </citation>
    <scope>NUCLEOTIDE SEQUENCE [LARGE SCALE GENOMIC DNA]</scope>
    <source>
        <strain evidence="13 14">CECT 7306</strain>
    </source>
</reference>
<keyword evidence="7 9" id="KW-0472">Membrane</keyword>
<dbReference type="InterPro" id="IPR036737">
    <property type="entry name" value="OmpA-like_sf"/>
</dbReference>
<dbReference type="InParanoid" id="A0A3N1HQV5"/>
<accession>A0A3N1HQV5</accession>
<dbReference type="RefSeq" id="WP_123379057.1">
    <property type="nucleotide sequence ID" value="NZ_RJKN01000002.1"/>
</dbReference>
<dbReference type="AlphaFoldDB" id="A0A3N1HQV5"/>
<dbReference type="Proteomes" id="UP000276232">
    <property type="component" value="Unassembled WGS sequence"/>
</dbReference>
<dbReference type="InterPro" id="IPR050330">
    <property type="entry name" value="Bact_OuterMem_StrucFunc"/>
</dbReference>
<dbReference type="PROSITE" id="PS51123">
    <property type="entry name" value="OMPA_2"/>
    <property type="match status" value="1"/>
</dbReference>
<comment type="caution">
    <text evidence="13">The sequence shown here is derived from an EMBL/GenBank/DDBJ whole genome shotgun (WGS) entry which is preliminary data.</text>
</comment>
<evidence type="ECO:0000256" key="2">
    <source>
        <dbReference type="ARBA" id="ARBA00004442"/>
    </source>
</evidence>
<protein>
    <submittedName>
        <fullName evidence="13">Chemotaxis protein MotB</fullName>
    </submittedName>
</protein>
<dbReference type="PANTHER" id="PTHR30329">
    <property type="entry name" value="STATOR ELEMENT OF FLAGELLAR MOTOR COMPLEX"/>
    <property type="match status" value="1"/>
</dbReference>
<dbReference type="InterPro" id="IPR006665">
    <property type="entry name" value="OmpA-like"/>
</dbReference>
<feature type="compositionally biased region" description="Polar residues" evidence="10">
    <location>
        <begin position="95"/>
        <end position="105"/>
    </location>
</feature>
<dbReference type="Pfam" id="PF00691">
    <property type="entry name" value="OmpA"/>
    <property type="match status" value="1"/>
</dbReference>
<sequence length="340" mass="34141">MSAAGAHGRARRGGGGHDDGGHDGPDERWLVSYADMITVLMALFIVLFAISQVDAQKFLELRQGLADGVGASSTIPVDGGSGLLVSNGSVAAPAQPQTSVQDESVSPQASGSSGASAAQGGGPALEAAKAEVEKLEEVQRQLSAALQGAGLGDRVGFRVTEDGLVGAIVADDVFFESSSATLQPTGEDVLDAMAPVLGGIDTPLELEGHTNALPVRGGLYPSNWELSAARAAAVVRYLQADGIAPERMTAMGFGETRPLFEGDSPEALSGNRRVDLVVASDQPAEVKALLPEAAEELHSSAAPPAVAVAPAPVDAAPAAAPPAEAVVAAAAADHAAEGGH</sequence>
<keyword evidence="8" id="KW-0998">Cell outer membrane</keyword>
<feature type="region of interest" description="Disordered" evidence="10">
    <location>
        <begin position="93"/>
        <end position="129"/>
    </location>
</feature>
<evidence type="ECO:0000313" key="13">
    <source>
        <dbReference type="EMBL" id="ROP44829.1"/>
    </source>
</evidence>
<evidence type="ECO:0000256" key="6">
    <source>
        <dbReference type="ARBA" id="ARBA00022989"/>
    </source>
</evidence>
<evidence type="ECO:0000313" key="14">
    <source>
        <dbReference type="Proteomes" id="UP000276232"/>
    </source>
</evidence>
<organism evidence="13 14">
    <name type="scientific">Pseudokineococcus lusitanus</name>
    <dbReference type="NCBI Taxonomy" id="763993"/>
    <lineage>
        <taxon>Bacteria</taxon>
        <taxon>Bacillati</taxon>
        <taxon>Actinomycetota</taxon>
        <taxon>Actinomycetes</taxon>
        <taxon>Kineosporiales</taxon>
        <taxon>Kineosporiaceae</taxon>
        <taxon>Pseudokineococcus</taxon>
    </lineage>
</organism>
<dbReference type="PANTHER" id="PTHR30329:SF21">
    <property type="entry name" value="LIPOPROTEIN YIAD-RELATED"/>
    <property type="match status" value="1"/>
</dbReference>
<dbReference type="GO" id="GO:0005886">
    <property type="term" value="C:plasma membrane"/>
    <property type="evidence" value="ECO:0007669"/>
    <property type="project" value="UniProtKB-SubCell"/>
</dbReference>
<evidence type="ECO:0000256" key="9">
    <source>
        <dbReference type="PROSITE-ProRule" id="PRU00473"/>
    </source>
</evidence>
<keyword evidence="6 11" id="KW-1133">Transmembrane helix</keyword>
<comment type="similarity">
    <text evidence="3">Belongs to the MotB family.</text>
</comment>
<dbReference type="CDD" id="cd07185">
    <property type="entry name" value="OmpA_C-like"/>
    <property type="match status" value="1"/>
</dbReference>
<gene>
    <name evidence="13" type="ORF">EDC03_0959</name>
</gene>
<evidence type="ECO:0000256" key="5">
    <source>
        <dbReference type="ARBA" id="ARBA00022692"/>
    </source>
</evidence>
<dbReference type="OrthoDB" id="9815217at2"/>
<name>A0A3N1HQV5_9ACTN</name>